<dbReference type="Pfam" id="PF02866">
    <property type="entry name" value="Ldh_1_C"/>
    <property type="match status" value="1"/>
</dbReference>
<dbReference type="PRINTS" id="PR00086">
    <property type="entry name" value="LLDHDRGNASE"/>
</dbReference>
<evidence type="ECO:0000313" key="10">
    <source>
        <dbReference type="Proteomes" id="UP000005090"/>
    </source>
</evidence>
<dbReference type="CDD" id="cd00300">
    <property type="entry name" value="LDH_like"/>
    <property type="match status" value="1"/>
</dbReference>
<dbReference type="Proteomes" id="UP000005090">
    <property type="component" value="Chromosome"/>
</dbReference>
<dbReference type="PIRSF" id="PIRSF000102">
    <property type="entry name" value="Lac_mal_DH"/>
    <property type="match status" value="1"/>
</dbReference>
<dbReference type="Pfam" id="PF00056">
    <property type="entry name" value="Ldh_1_N"/>
    <property type="match status" value="1"/>
</dbReference>
<evidence type="ECO:0000256" key="6">
    <source>
        <dbReference type="RuleBase" id="RU003369"/>
    </source>
</evidence>
<dbReference type="GO" id="GO:0004459">
    <property type="term" value="F:L-lactate dehydrogenase (NAD+) activity"/>
    <property type="evidence" value="ECO:0007669"/>
    <property type="project" value="TreeGrafter"/>
</dbReference>
<evidence type="ECO:0000259" key="8">
    <source>
        <dbReference type="Pfam" id="PF02866"/>
    </source>
</evidence>
<dbReference type="PANTHER" id="PTHR43128:SF16">
    <property type="entry name" value="L-LACTATE DEHYDROGENASE"/>
    <property type="match status" value="1"/>
</dbReference>
<dbReference type="InterPro" id="IPR015955">
    <property type="entry name" value="Lactate_DH/Glyco_Ohase_4_C"/>
</dbReference>
<feature type="active site" description="Proton acceptor" evidence="4">
    <location>
        <position position="174"/>
    </location>
</feature>
<evidence type="ECO:0000256" key="3">
    <source>
        <dbReference type="ARBA" id="ARBA00023027"/>
    </source>
</evidence>
<comment type="similarity">
    <text evidence="6">Belongs to the LDH/MDH superfamily.</text>
</comment>
<dbReference type="eggNOG" id="COG0039">
    <property type="taxonomic scope" value="Bacteria"/>
</dbReference>
<dbReference type="SUPFAM" id="SSF51735">
    <property type="entry name" value="NAD(P)-binding Rossmann-fold domains"/>
    <property type="match status" value="1"/>
</dbReference>
<dbReference type="Gene3D" id="3.40.50.720">
    <property type="entry name" value="NAD(P)-binding Rossmann-like Domain"/>
    <property type="match status" value="1"/>
</dbReference>
<dbReference type="InterPro" id="IPR036291">
    <property type="entry name" value="NAD(P)-bd_dom_sf"/>
</dbReference>
<feature type="binding site" evidence="5">
    <location>
        <position position="94"/>
    </location>
    <ligand>
        <name>NAD(+)</name>
        <dbReference type="ChEBI" id="CHEBI:57540"/>
    </ligand>
</feature>
<evidence type="ECO:0000256" key="4">
    <source>
        <dbReference type="PIRSR" id="PIRSR000102-1"/>
    </source>
</evidence>
<gene>
    <name evidence="9" type="ORF">Metal_0959</name>
</gene>
<evidence type="ECO:0000256" key="1">
    <source>
        <dbReference type="ARBA" id="ARBA00003966"/>
    </source>
</evidence>
<dbReference type="HOGENOM" id="CLU_045401_2_2_6"/>
<dbReference type="GO" id="GO:0006089">
    <property type="term" value="P:lactate metabolic process"/>
    <property type="evidence" value="ECO:0007669"/>
    <property type="project" value="TreeGrafter"/>
</dbReference>
<dbReference type="RefSeq" id="WP_005370096.1">
    <property type="nucleotide sequence ID" value="NZ_CM001475.1"/>
</dbReference>
<evidence type="ECO:0000259" key="7">
    <source>
        <dbReference type="Pfam" id="PF00056"/>
    </source>
</evidence>
<dbReference type="SUPFAM" id="SSF56327">
    <property type="entry name" value="LDH C-terminal domain-like"/>
    <property type="match status" value="1"/>
</dbReference>
<dbReference type="STRING" id="686340.Metal_0959"/>
<dbReference type="InterPro" id="IPR001236">
    <property type="entry name" value="Lactate/malate_DH_N"/>
</dbReference>
<keyword evidence="2 6" id="KW-0560">Oxidoreductase</keyword>
<sequence>MKIAIIGTGHVGSTIAYALVLKGLCDHLVLAGRNLAKAHGDELDLQHTLAFCERTMQIESAPIEAVAASDILIVTTSVPLSDHMTSRMELGPANAALFRQLIPRLARNNPDAILIIITNPVDVLTYLATQISGFPASSIIGIGTLVDSARFRSLLSIERQIHPDDLRAYILGEHGPNQFPLFSTASMGSEHIDDNPLHREIFNAVYNAGFDVYNAKGYTNFAIAAAACEVVRAIVYDSHRTLPLSTYLEDWLGIRDNCFSIPVVVGRRGVIRHLHPYLNRTERKALEKAAKEIKARINRLLSSESGLR</sequence>
<proteinExistence type="inferred from homology"/>
<feature type="domain" description="Lactate/malate dehydrogenase C-terminal" evidence="8">
    <location>
        <begin position="144"/>
        <end position="300"/>
    </location>
</feature>
<comment type="function">
    <text evidence="1">Catalyzes the reversible oxidation of malate to oxaloacetate.</text>
</comment>
<reference evidence="9 10" key="1">
    <citation type="journal article" date="2013" name="Genome Announc.">
        <title>Genome Sequence of the Obligate Gammaproteobacterial Methanotroph Methylomicrobium album Strain BG8.</title>
        <authorList>
            <person name="Kits K.D."/>
            <person name="Kalyuzhnaya M.G."/>
            <person name="Klotz M.G."/>
            <person name="Jetten M.S."/>
            <person name="Op den Camp H.J."/>
            <person name="Vuilleumier S."/>
            <person name="Bringel F."/>
            <person name="Dispirito A.A."/>
            <person name="Murrell J.C."/>
            <person name="Bruce D."/>
            <person name="Cheng J.F."/>
            <person name="Copeland A."/>
            <person name="Goodwin L."/>
            <person name="Hauser L."/>
            <person name="Lajus A."/>
            <person name="Land M.L."/>
            <person name="Lapidus A."/>
            <person name="Lucas S."/>
            <person name="Medigue C."/>
            <person name="Pitluck S."/>
            <person name="Woyke T."/>
            <person name="Zeytun A."/>
            <person name="Stein L.Y."/>
        </authorList>
    </citation>
    <scope>NUCLEOTIDE SEQUENCE [LARGE SCALE GENOMIC DNA]</scope>
    <source>
        <strain evidence="9 10">BG8</strain>
    </source>
</reference>
<dbReference type="InterPro" id="IPR022383">
    <property type="entry name" value="Lactate/malate_DH_C"/>
</dbReference>
<name>H8GGI2_METAL</name>
<dbReference type="InterPro" id="IPR001557">
    <property type="entry name" value="L-lactate/malate_DH"/>
</dbReference>
<feature type="binding site" evidence="5">
    <location>
        <begin position="7"/>
        <end position="12"/>
    </location>
    <ligand>
        <name>NAD(+)</name>
        <dbReference type="ChEBI" id="CHEBI:57540"/>
    </ligand>
</feature>
<feature type="domain" description="Lactate/malate dehydrogenase N-terminal" evidence="7">
    <location>
        <begin position="1"/>
        <end position="141"/>
    </location>
</feature>
<keyword evidence="10" id="KW-1185">Reference proteome</keyword>
<dbReference type="EMBL" id="CM001475">
    <property type="protein sequence ID" value="EIC28778.1"/>
    <property type="molecule type" value="Genomic_DNA"/>
</dbReference>
<evidence type="ECO:0000313" key="9">
    <source>
        <dbReference type="EMBL" id="EIC28778.1"/>
    </source>
</evidence>
<dbReference type="AlphaFoldDB" id="H8GGI2"/>
<evidence type="ECO:0000256" key="5">
    <source>
        <dbReference type="PIRSR" id="PIRSR000102-3"/>
    </source>
</evidence>
<feature type="binding site" evidence="5">
    <location>
        <begin position="117"/>
        <end position="119"/>
    </location>
    <ligand>
        <name>NAD(+)</name>
        <dbReference type="ChEBI" id="CHEBI:57540"/>
    </ligand>
</feature>
<accession>H8GGI2</accession>
<dbReference type="Gene3D" id="3.90.110.10">
    <property type="entry name" value="Lactate dehydrogenase/glycoside hydrolase, family 4, C-terminal"/>
    <property type="match status" value="1"/>
</dbReference>
<protein>
    <submittedName>
        <fullName evidence="9">Malate/lactate dehydrogenase</fullName>
    </submittedName>
</protein>
<evidence type="ECO:0000256" key="2">
    <source>
        <dbReference type="ARBA" id="ARBA00023002"/>
    </source>
</evidence>
<dbReference type="PANTHER" id="PTHR43128">
    <property type="entry name" value="L-2-HYDROXYCARBOXYLATE DEHYDROGENASE (NAD(P)(+))"/>
    <property type="match status" value="1"/>
</dbReference>
<keyword evidence="3 5" id="KW-0520">NAD</keyword>
<organism evidence="9 10">
    <name type="scientific">Methylomicrobium album BG8</name>
    <dbReference type="NCBI Taxonomy" id="686340"/>
    <lineage>
        <taxon>Bacteria</taxon>
        <taxon>Pseudomonadati</taxon>
        <taxon>Pseudomonadota</taxon>
        <taxon>Gammaproteobacteria</taxon>
        <taxon>Methylococcales</taxon>
        <taxon>Methylococcaceae</taxon>
        <taxon>Methylomicrobium</taxon>
    </lineage>
</organism>